<evidence type="ECO:0000313" key="2">
    <source>
        <dbReference type="EMBL" id="TKX29515.1"/>
    </source>
</evidence>
<keyword evidence="3" id="KW-1185">Reference proteome</keyword>
<name>A0A4U7BHI1_9BACT</name>
<reference evidence="2 3" key="1">
    <citation type="submission" date="2018-05" db="EMBL/GenBank/DDBJ databases">
        <title>Novel Campyloabacter and Helicobacter Species and Strains.</title>
        <authorList>
            <person name="Mannion A.J."/>
            <person name="Shen Z."/>
            <person name="Fox J.G."/>
        </authorList>
    </citation>
    <scope>NUCLEOTIDE SEQUENCE [LARGE SCALE GENOMIC DNA]</scope>
    <source>
        <strain evidence="3">MIT17-664</strain>
    </source>
</reference>
<protein>
    <recommendedName>
        <fullName evidence="1">Phage tail fibre protein N-terminal domain-containing protein</fullName>
    </recommendedName>
</protein>
<proteinExistence type="predicted"/>
<dbReference type="InterPro" id="IPR022225">
    <property type="entry name" value="Phage_tail_fibre_N"/>
</dbReference>
<dbReference type="PANTHER" id="PTHR35191:SF1">
    <property type="entry name" value="PROPHAGE SIDE TAIL FIBER PROTEIN HOMOLOG STFQ-RELATED"/>
    <property type="match status" value="1"/>
</dbReference>
<dbReference type="RefSeq" id="WP_137621139.1">
    <property type="nucleotide sequence ID" value="NZ_NXLZ01000013.1"/>
</dbReference>
<dbReference type="Proteomes" id="UP000308838">
    <property type="component" value="Unassembled WGS sequence"/>
</dbReference>
<evidence type="ECO:0000259" key="1">
    <source>
        <dbReference type="Pfam" id="PF12571"/>
    </source>
</evidence>
<dbReference type="Pfam" id="PF12571">
    <property type="entry name" value="Phage_tail_fib"/>
    <property type="match status" value="1"/>
</dbReference>
<dbReference type="InterPro" id="IPR051934">
    <property type="entry name" value="Phage_Tail_Fiber_Structural"/>
</dbReference>
<organism evidence="2 3">
    <name type="scientific">Campylobacter estrildidarum</name>
    <dbReference type="NCBI Taxonomy" id="2510189"/>
    <lineage>
        <taxon>Bacteria</taxon>
        <taxon>Pseudomonadati</taxon>
        <taxon>Campylobacterota</taxon>
        <taxon>Epsilonproteobacteria</taxon>
        <taxon>Campylobacterales</taxon>
        <taxon>Campylobacteraceae</taxon>
        <taxon>Campylobacter</taxon>
    </lineage>
</organism>
<evidence type="ECO:0000313" key="3">
    <source>
        <dbReference type="Proteomes" id="UP000308838"/>
    </source>
</evidence>
<dbReference type="PANTHER" id="PTHR35191">
    <property type="entry name" value="PROPHAGE SIDE TAIL FIBER PROTEIN HOMOLOG STFQ-RELATED"/>
    <property type="match status" value="1"/>
</dbReference>
<feature type="domain" description="Phage tail fibre protein N-terminal" evidence="1">
    <location>
        <begin position="1"/>
        <end position="145"/>
    </location>
</feature>
<sequence>MNEFYTILTSIGLAKIIKARAEGKALILKSFKLSSAAIIPKENMKSLNEIVYEANINSRFVDENNPNHLILECVVGAEYGGFNINSIGLFDDEEELIGVGSVPFTYKPKLSEGAAKELIFEVIMELANVENLTIELDNTKALATKEYVENMKLTLMRPIVTNANSIIKLTNKELINIKEKK</sequence>
<accession>A0A4U7BHI1</accession>
<comment type="caution">
    <text evidence="2">The sequence shown here is derived from an EMBL/GenBank/DDBJ whole genome shotgun (WGS) entry which is preliminary data.</text>
</comment>
<dbReference type="OrthoDB" id="7710585at2"/>
<dbReference type="EMBL" id="NXLZ01000013">
    <property type="protein sequence ID" value="TKX29515.1"/>
    <property type="molecule type" value="Genomic_DNA"/>
</dbReference>
<gene>
    <name evidence="2" type="ORF">CQA69_07385</name>
</gene>
<dbReference type="AlphaFoldDB" id="A0A4U7BHI1"/>